<evidence type="ECO:0000313" key="12">
    <source>
        <dbReference type="EMBL" id="KXB03521.1"/>
    </source>
</evidence>
<dbReference type="InterPro" id="IPR037035">
    <property type="entry name" value="GK-like_C_sf"/>
</dbReference>
<dbReference type="InterPro" id="IPR007835">
    <property type="entry name" value="MOFRL"/>
</dbReference>
<dbReference type="Pfam" id="PF05161">
    <property type="entry name" value="MOFRL"/>
    <property type="match status" value="1"/>
</dbReference>
<dbReference type="PANTHER" id="PTHR12227">
    <property type="entry name" value="GLYCERATE KINASE"/>
    <property type="match status" value="1"/>
</dbReference>
<proteinExistence type="inferred from homology"/>
<evidence type="ECO:0000259" key="10">
    <source>
        <dbReference type="Pfam" id="PF05161"/>
    </source>
</evidence>
<name>A0A133VAQ0_9EURY</name>
<sequence length="434" mass="45785">MEIVNEAIASVNPSSAVHHRLRLEGEKLIVGNQEFDLSETGKIIVAGGGKASGKMAEALEEILGYKITEGVINIPEGTASKYNLGKIELVEAGHPLPTEGSVRGAEKIMGLVSDLDSQDLVICLLSGGGSALMTLPVDGVTLDELQETTQLLLKSGASIQEVNSVRKHLSKIKGGQLARAIHPARSITLIISDVVGDRLDTIASGPTYPDSTTYPDALEVIEKYGLTNQVPESVSKRLKSGVEGKAPETPKPEDECFSNAVHEIIASNSDAVKAAEAVGKSHGFNVSILTTKMQGEAREVGSELADIAKKVIEKREPVSRPTLLISGGETTVTVKGEGKGGRNQELTLSAAMNIAGLEKVTVASFSTDGVDGPTDAAGAVADGFTLERAEQSGLNPENYLERNDSYNFFKEIGELIIIGPTRTNVMDVTVLFVG</sequence>
<dbReference type="InterPro" id="IPR039760">
    <property type="entry name" value="MOFRL_protein"/>
</dbReference>
<dbReference type="GO" id="GO:0005524">
    <property type="term" value="F:ATP binding"/>
    <property type="evidence" value="ECO:0007669"/>
    <property type="project" value="UniProtKB-KW"/>
</dbReference>
<gene>
    <name evidence="12" type="ORF">AKJ47_02100</name>
</gene>
<keyword evidence="6" id="KW-0418">Kinase</keyword>
<keyword evidence="4" id="KW-0808">Transferase</keyword>
<feature type="domain" description="MOFRL" evidence="10">
    <location>
        <begin position="323"/>
        <end position="427"/>
    </location>
</feature>
<dbReference type="Pfam" id="PF13660">
    <property type="entry name" value="DUF4147"/>
    <property type="match status" value="1"/>
</dbReference>
<accession>A0A133VAQ0</accession>
<comment type="cofactor">
    <cofactor evidence="1">
        <name>Mg(2+)</name>
        <dbReference type="ChEBI" id="CHEBI:18420"/>
    </cofactor>
</comment>
<comment type="caution">
    <text evidence="12">The sequence shown here is derived from an EMBL/GenBank/DDBJ whole genome shotgun (WGS) entry which is preliminary data.</text>
</comment>
<comment type="similarity">
    <text evidence="2">Belongs to the glycerate kinase type-1 family.</text>
</comment>
<evidence type="ECO:0000259" key="11">
    <source>
        <dbReference type="Pfam" id="PF13660"/>
    </source>
</evidence>
<evidence type="ECO:0000256" key="3">
    <source>
        <dbReference type="ARBA" id="ARBA00011738"/>
    </source>
</evidence>
<evidence type="ECO:0000313" key="13">
    <source>
        <dbReference type="Proteomes" id="UP000070405"/>
    </source>
</evidence>
<dbReference type="SUPFAM" id="SSF82544">
    <property type="entry name" value="GckA/TtuD-like"/>
    <property type="match status" value="1"/>
</dbReference>
<evidence type="ECO:0000256" key="8">
    <source>
        <dbReference type="ARBA" id="ARBA00051351"/>
    </source>
</evidence>
<dbReference type="PATRIC" id="fig|1698276.3.peg.284"/>
<dbReference type="EMBL" id="LHYA01000022">
    <property type="protein sequence ID" value="KXB03521.1"/>
    <property type="molecule type" value="Genomic_DNA"/>
</dbReference>
<evidence type="ECO:0000256" key="9">
    <source>
        <dbReference type="ARBA" id="ARBA00066758"/>
    </source>
</evidence>
<evidence type="ECO:0000256" key="2">
    <source>
        <dbReference type="ARBA" id="ARBA00006284"/>
    </source>
</evidence>
<dbReference type="GO" id="GO:0005737">
    <property type="term" value="C:cytoplasm"/>
    <property type="evidence" value="ECO:0007669"/>
    <property type="project" value="TreeGrafter"/>
</dbReference>
<dbReference type="GO" id="GO:0043798">
    <property type="term" value="F:glycerate 2-kinase activity"/>
    <property type="evidence" value="ECO:0007669"/>
    <property type="project" value="UniProtKB-EC"/>
</dbReference>
<comment type="catalytic activity">
    <reaction evidence="8">
        <text>(R)-glycerate + ATP = (2R)-2-phosphoglycerate + ADP + H(+)</text>
        <dbReference type="Rhea" id="RHEA:27377"/>
        <dbReference type="ChEBI" id="CHEBI:15378"/>
        <dbReference type="ChEBI" id="CHEBI:16659"/>
        <dbReference type="ChEBI" id="CHEBI:30616"/>
        <dbReference type="ChEBI" id="CHEBI:58289"/>
        <dbReference type="ChEBI" id="CHEBI:456216"/>
        <dbReference type="EC" id="2.7.1.165"/>
    </reaction>
</comment>
<dbReference type="PANTHER" id="PTHR12227:SF0">
    <property type="entry name" value="GLYCERATE KINASE"/>
    <property type="match status" value="1"/>
</dbReference>
<evidence type="ECO:0000256" key="4">
    <source>
        <dbReference type="ARBA" id="ARBA00022679"/>
    </source>
</evidence>
<dbReference type="InterPro" id="IPR038614">
    <property type="entry name" value="GK_N_sf"/>
</dbReference>
<dbReference type="FunFam" id="3.40.1480.10:FF:000003">
    <property type="entry name" value="D-glycerate 2-kinase"/>
    <property type="match status" value="1"/>
</dbReference>
<dbReference type="Gene3D" id="3.40.50.10180">
    <property type="entry name" value="Glycerate kinase, MOFRL-like N-terminal domain"/>
    <property type="match status" value="1"/>
</dbReference>
<dbReference type="AlphaFoldDB" id="A0A133VAQ0"/>
<dbReference type="Proteomes" id="UP000070405">
    <property type="component" value="Unassembled WGS sequence"/>
</dbReference>
<dbReference type="Gene3D" id="3.40.1480.10">
    <property type="entry name" value="MOFRL domain"/>
    <property type="match status" value="1"/>
</dbReference>
<organism evidence="12 13">
    <name type="scientific">candidate division MSBL1 archaeon SCGC-AAA261G05</name>
    <dbReference type="NCBI Taxonomy" id="1698276"/>
    <lineage>
        <taxon>Archaea</taxon>
        <taxon>Methanobacteriati</taxon>
        <taxon>Methanobacteriota</taxon>
        <taxon>candidate division MSBL1</taxon>
    </lineage>
</organism>
<dbReference type="InterPro" id="IPR025286">
    <property type="entry name" value="MOFRL_assoc_dom"/>
</dbReference>
<protein>
    <recommendedName>
        <fullName evidence="9">glycerate 2-kinase</fullName>
        <ecNumber evidence="9">2.7.1.165</ecNumber>
    </recommendedName>
</protein>
<comment type="subunit">
    <text evidence="3">Homodimer.</text>
</comment>
<keyword evidence="7" id="KW-0067">ATP-binding</keyword>
<keyword evidence="5" id="KW-0547">Nucleotide-binding</keyword>
<evidence type="ECO:0000256" key="6">
    <source>
        <dbReference type="ARBA" id="ARBA00022777"/>
    </source>
</evidence>
<dbReference type="EC" id="2.7.1.165" evidence="9"/>
<evidence type="ECO:0000256" key="7">
    <source>
        <dbReference type="ARBA" id="ARBA00022840"/>
    </source>
</evidence>
<dbReference type="GO" id="GO:0008887">
    <property type="term" value="F:glycerate kinase activity"/>
    <property type="evidence" value="ECO:0007669"/>
    <property type="project" value="InterPro"/>
</dbReference>
<reference evidence="12 13" key="1">
    <citation type="journal article" date="2016" name="Sci. Rep.">
        <title>Metabolic traits of an uncultured archaeal lineage -MSBL1- from brine pools of the Red Sea.</title>
        <authorList>
            <person name="Mwirichia R."/>
            <person name="Alam I."/>
            <person name="Rashid M."/>
            <person name="Vinu M."/>
            <person name="Ba-Alawi W."/>
            <person name="Anthony Kamau A."/>
            <person name="Kamanda Ngugi D."/>
            <person name="Goker M."/>
            <person name="Klenk H.P."/>
            <person name="Bajic V."/>
            <person name="Stingl U."/>
        </authorList>
    </citation>
    <scope>NUCLEOTIDE SEQUENCE [LARGE SCALE GENOMIC DNA]</scope>
    <source>
        <strain evidence="12">SCGC-AAA261G05</strain>
    </source>
</reference>
<evidence type="ECO:0000256" key="1">
    <source>
        <dbReference type="ARBA" id="ARBA00001946"/>
    </source>
</evidence>
<dbReference type="FunFam" id="3.40.50.10180:FF:000001">
    <property type="entry name" value="Glycerate kinase"/>
    <property type="match status" value="1"/>
</dbReference>
<keyword evidence="13" id="KW-1185">Reference proteome</keyword>
<feature type="domain" description="MOFRL-associated" evidence="11">
    <location>
        <begin position="2"/>
        <end position="238"/>
    </location>
</feature>
<evidence type="ECO:0000256" key="5">
    <source>
        <dbReference type="ARBA" id="ARBA00022741"/>
    </source>
</evidence>